<dbReference type="Proteomes" id="UP000887013">
    <property type="component" value="Unassembled WGS sequence"/>
</dbReference>
<dbReference type="AlphaFoldDB" id="A0A8X6TUR7"/>
<proteinExistence type="predicted"/>
<reference evidence="1" key="1">
    <citation type="submission" date="2020-08" db="EMBL/GenBank/DDBJ databases">
        <title>Multicomponent nature underlies the extraordinary mechanical properties of spider dragline silk.</title>
        <authorList>
            <person name="Kono N."/>
            <person name="Nakamura H."/>
            <person name="Mori M."/>
            <person name="Yoshida Y."/>
            <person name="Ohtoshi R."/>
            <person name="Malay A.D."/>
            <person name="Moran D.A.P."/>
            <person name="Tomita M."/>
            <person name="Numata K."/>
            <person name="Arakawa K."/>
        </authorList>
    </citation>
    <scope>NUCLEOTIDE SEQUENCE</scope>
</reference>
<keyword evidence="2" id="KW-1185">Reference proteome</keyword>
<protein>
    <submittedName>
        <fullName evidence="1">Uncharacterized protein</fullName>
    </submittedName>
</protein>
<accession>A0A8X6TUR7</accession>
<organism evidence="1 2">
    <name type="scientific">Nephila pilipes</name>
    <name type="common">Giant wood spider</name>
    <name type="synonym">Nephila maculata</name>
    <dbReference type="NCBI Taxonomy" id="299642"/>
    <lineage>
        <taxon>Eukaryota</taxon>
        <taxon>Metazoa</taxon>
        <taxon>Ecdysozoa</taxon>
        <taxon>Arthropoda</taxon>
        <taxon>Chelicerata</taxon>
        <taxon>Arachnida</taxon>
        <taxon>Araneae</taxon>
        <taxon>Araneomorphae</taxon>
        <taxon>Entelegynae</taxon>
        <taxon>Araneoidea</taxon>
        <taxon>Nephilidae</taxon>
        <taxon>Nephila</taxon>
    </lineage>
</organism>
<evidence type="ECO:0000313" key="2">
    <source>
        <dbReference type="Proteomes" id="UP000887013"/>
    </source>
</evidence>
<sequence length="103" mass="11721">MNSALDFEKAGPFIRNIMDTLSFVLNGADNRGGGIRCLKTKHYKWIPSSSTCDTRGEGFARKYRIFTGNRMYSSLTCRLIFGGINREPQEGFQCCDLILKREK</sequence>
<comment type="caution">
    <text evidence="1">The sequence shown here is derived from an EMBL/GenBank/DDBJ whole genome shotgun (WGS) entry which is preliminary data.</text>
</comment>
<name>A0A8X6TUR7_NEPPI</name>
<dbReference type="EMBL" id="BMAW01064998">
    <property type="protein sequence ID" value="GFT48320.1"/>
    <property type="molecule type" value="Genomic_DNA"/>
</dbReference>
<gene>
    <name evidence="1" type="ORF">NPIL_310301</name>
</gene>
<evidence type="ECO:0000313" key="1">
    <source>
        <dbReference type="EMBL" id="GFT48320.1"/>
    </source>
</evidence>